<evidence type="ECO:0000259" key="8">
    <source>
        <dbReference type="PROSITE" id="PS50928"/>
    </source>
</evidence>
<accession>A0ABV7VLP6</accession>
<feature type="transmembrane region" description="Helical" evidence="7">
    <location>
        <begin position="142"/>
        <end position="165"/>
    </location>
</feature>
<evidence type="ECO:0000313" key="10">
    <source>
        <dbReference type="Proteomes" id="UP001595711"/>
    </source>
</evidence>
<protein>
    <submittedName>
        <fullName evidence="9">ABC transporter permease</fullName>
    </submittedName>
</protein>
<dbReference type="InterPro" id="IPR035906">
    <property type="entry name" value="MetI-like_sf"/>
</dbReference>
<proteinExistence type="inferred from homology"/>
<dbReference type="PANTHER" id="PTHR30151:SF20">
    <property type="entry name" value="ABC TRANSPORTER PERMEASE PROTEIN HI_0355-RELATED"/>
    <property type="match status" value="1"/>
</dbReference>
<evidence type="ECO:0000313" key="9">
    <source>
        <dbReference type="EMBL" id="MFC3677721.1"/>
    </source>
</evidence>
<keyword evidence="10" id="KW-1185">Reference proteome</keyword>
<feature type="transmembrane region" description="Helical" evidence="7">
    <location>
        <begin position="114"/>
        <end position="136"/>
    </location>
</feature>
<comment type="subcellular location">
    <subcellularLocation>
        <location evidence="1 7">Cell membrane</location>
        <topology evidence="1 7">Multi-pass membrane protein</topology>
    </subcellularLocation>
</comment>
<dbReference type="RefSeq" id="WP_379729310.1">
    <property type="nucleotide sequence ID" value="NZ_JBHRYJ010000005.1"/>
</dbReference>
<dbReference type="CDD" id="cd06261">
    <property type="entry name" value="TM_PBP2"/>
    <property type="match status" value="1"/>
</dbReference>
<gene>
    <name evidence="9" type="ORF">ACFOOQ_19370</name>
</gene>
<dbReference type="PROSITE" id="PS50928">
    <property type="entry name" value="ABC_TM1"/>
    <property type="match status" value="1"/>
</dbReference>
<evidence type="ECO:0000256" key="1">
    <source>
        <dbReference type="ARBA" id="ARBA00004651"/>
    </source>
</evidence>
<keyword evidence="6 7" id="KW-0472">Membrane</keyword>
<dbReference type="Proteomes" id="UP001595711">
    <property type="component" value="Unassembled WGS sequence"/>
</dbReference>
<feature type="transmembrane region" description="Helical" evidence="7">
    <location>
        <begin position="236"/>
        <end position="259"/>
    </location>
</feature>
<dbReference type="PANTHER" id="PTHR30151">
    <property type="entry name" value="ALKANE SULFONATE ABC TRANSPORTER-RELATED, MEMBRANE SUBUNIT"/>
    <property type="match status" value="1"/>
</dbReference>
<comment type="similarity">
    <text evidence="7">Belongs to the binding-protein-dependent transport system permease family.</text>
</comment>
<organism evidence="9 10">
    <name type="scientific">Ferrovibrio xuzhouensis</name>
    <dbReference type="NCBI Taxonomy" id="1576914"/>
    <lineage>
        <taxon>Bacteria</taxon>
        <taxon>Pseudomonadati</taxon>
        <taxon>Pseudomonadota</taxon>
        <taxon>Alphaproteobacteria</taxon>
        <taxon>Rhodospirillales</taxon>
        <taxon>Rhodospirillaceae</taxon>
        <taxon>Ferrovibrio</taxon>
    </lineage>
</organism>
<dbReference type="EMBL" id="JBHRYJ010000005">
    <property type="protein sequence ID" value="MFC3677721.1"/>
    <property type="molecule type" value="Genomic_DNA"/>
</dbReference>
<evidence type="ECO:0000256" key="6">
    <source>
        <dbReference type="ARBA" id="ARBA00023136"/>
    </source>
</evidence>
<comment type="caution">
    <text evidence="9">The sequence shown here is derived from an EMBL/GenBank/DDBJ whole genome shotgun (WGS) entry which is preliminary data.</text>
</comment>
<keyword evidence="4 7" id="KW-0812">Transmembrane</keyword>
<feature type="transmembrane region" description="Helical" evidence="7">
    <location>
        <begin position="186"/>
        <end position="216"/>
    </location>
</feature>
<keyword evidence="2 7" id="KW-0813">Transport</keyword>
<dbReference type="InterPro" id="IPR000515">
    <property type="entry name" value="MetI-like"/>
</dbReference>
<dbReference type="Pfam" id="PF00528">
    <property type="entry name" value="BPD_transp_1"/>
    <property type="match status" value="1"/>
</dbReference>
<evidence type="ECO:0000256" key="2">
    <source>
        <dbReference type="ARBA" id="ARBA00022448"/>
    </source>
</evidence>
<dbReference type="Gene3D" id="1.10.3720.10">
    <property type="entry name" value="MetI-like"/>
    <property type="match status" value="1"/>
</dbReference>
<sequence length="273" mass="29533">MQPDPAVATTLAPMRRRPSLLRRTQEIWLPVVVIAVLVMLWEIACRVFAVPGYLLPSPSAIWAETWQMRKQVLVHGEATLITVLAGFLVSVAISLPLAVALTASRTIANAIYPVLILTQSIPKVALAPILVVLLGANELPRIVITFLIAFFPLVLSCAAGLLAVPPELMELGRACKASRWQELTRIRLPFAMPFVFSGLKAAIALAVVGAVVAEFVNADRGLGYMIISATAFFKVPLAWGALILLSIMGIVLFQVVVVIERILVPWSNGNEKA</sequence>
<feature type="domain" description="ABC transmembrane type-1" evidence="8">
    <location>
        <begin position="76"/>
        <end position="260"/>
    </location>
</feature>
<evidence type="ECO:0000256" key="5">
    <source>
        <dbReference type="ARBA" id="ARBA00022989"/>
    </source>
</evidence>
<reference evidence="10" key="1">
    <citation type="journal article" date="2019" name="Int. J. Syst. Evol. Microbiol.">
        <title>The Global Catalogue of Microorganisms (GCM) 10K type strain sequencing project: providing services to taxonomists for standard genome sequencing and annotation.</title>
        <authorList>
            <consortium name="The Broad Institute Genomics Platform"/>
            <consortium name="The Broad Institute Genome Sequencing Center for Infectious Disease"/>
            <person name="Wu L."/>
            <person name="Ma J."/>
        </authorList>
    </citation>
    <scope>NUCLEOTIDE SEQUENCE [LARGE SCALE GENOMIC DNA]</scope>
    <source>
        <strain evidence="10">KCTC 42182</strain>
    </source>
</reference>
<feature type="transmembrane region" description="Helical" evidence="7">
    <location>
        <begin position="27"/>
        <end position="49"/>
    </location>
</feature>
<evidence type="ECO:0000256" key="3">
    <source>
        <dbReference type="ARBA" id="ARBA00022475"/>
    </source>
</evidence>
<keyword evidence="3" id="KW-1003">Cell membrane</keyword>
<evidence type="ECO:0000256" key="7">
    <source>
        <dbReference type="RuleBase" id="RU363032"/>
    </source>
</evidence>
<name>A0ABV7VLP6_9PROT</name>
<dbReference type="SUPFAM" id="SSF161098">
    <property type="entry name" value="MetI-like"/>
    <property type="match status" value="1"/>
</dbReference>
<evidence type="ECO:0000256" key="4">
    <source>
        <dbReference type="ARBA" id="ARBA00022692"/>
    </source>
</evidence>
<feature type="transmembrane region" description="Helical" evidence="7">
    <location>
        <begin position="78"/>
        <end position="102"/>
    </location>
</feature>
<keyword evidence="5 7" id="KW-1133">Transmembrane helix</keyword>